<evidence type="ECO:0000313" key="1">
    <source>
        <dbReference type="EMBL" id="RKD96877.1"/>
    </source>
</evidence>
<keyword evidence="2" id="KW-1185">Reference proteome</keyword>
<dbReference type="AlphaFoldDB" id="A0A419WN53"/>
<gene>
    <name evidence="1" type="ORF">BXY64_3826</name>
</gene>
<proteinExistence type="predicted"/>
<sequence length="77" mass="8557">MRISDVMEAIDSSVNHYKEDGIKELIEGYRKIGANELSETFSNLINAEVHEKGAIPDELNEIIASQKGYNSGSIKNM</sequence>
<dbReference type="Proteomes" id="UP000284531">
    <property type="component" value="Unassembled WGS sequence"/>
</dbReference>
<comment type="caution">
    <text evidence="1">The sequence shown here is derived from an EMBL/GenBank/DDBJ whole genome shotgun (WGS) entry which is preliminary data.</text>
</comment>
<organism evidence="1 2">
    <name type="scientific">Marinifilum flexuosum</name>
    <dbReference type="NCBI Taxonomy" id="1117708"/>
    <lineage>
        <taxon>Bacteria</taxon>
        <taxon>Pseudomonadati</taxon>
        <taxon>Bacteroidota</taxon>
        <taxon>Bacteroidia</taxon>
        <taxon>Marinilabiliales</taxon>
        <taxon>Marinifilaceae</taxon>
    </lineage>
</organism>
<evidence type="ECO:0000313" key="2">
    <source>
        <dbReference type="Proteomes" id="UP000284531"/>
    </source>
</evidence>
<dbReference type="EMBL" id="RAPQ01000012">
    <property type="protein sequence ID" value="RKD96877.1"/>
    <property type="molecule type" value="Genomic_DNA"/>
</dbReference>
<protein>
    <submittedName>
        <fullName evidence="1">Uncharacterized protein</fullName>
    </submittedName>
</protein>
<name>A0A419WN53_9BACT</name>
<accession>A0A419WN53</accession>
<dbReference type="OrthoDB" id="9554085at2"/>
<reference evidence="1 2" key="1">
    <citation type="submission" date="2018-09" db="EMBL/GenBank/DDBJ databases">
        <title>Genomic Encyclopedia of Archaeal and Bacterial Type Strains, Phase II (KMG-II): from individual species to whole genera.</title>
        <authorList>
            <person name="Goeker M."/>
        </authorList>
    </citation>
    <scope>NUCLEOTIDE SEQUENCE [LARGE SCALE GENOMIC DNA]</scope>
    <source>
        <strain evidence="1 2">DSM 21950</strain>
    </source>
</reference>
<dbReference type="RefSeq" id="WP_120241524.1">
    <property type="nucleotide sequence ID" value="NZ_RAPQ01000012.1"/>
</dbReference>